<dbReference type="PROSITE" id="PS50111">
    <property type="entry name" value="CHEMOTAXIS_TRANSDUC_2"/>
    <property type="match status" value="1"/>
</dbReference>
<dbReference type="PROSITE" id="PS50885">
    <property type="entry name" value="HAMP"/>
    <property type="match status" value="1"/>
</dbReference>
<sequence>MKKWLGNLKLSTKIVNLVVIISIFIAATGYLGLRNMNKINSNATVMHDYSLKNINQINKFRQAYSDIRTDLLNMAYKEKKDPGEAEEIVKEIDDLTKQSNDMFAAIKASSESVRKYKSKEDGEKDKQILDNIESSSRQYLEAGKKISEYASAGDYTSAMAQMSSTSKIRDSLFNSLNDLSAVSINEADQIYASNNATYSSSKIQIIVISAFAFVIALSLGLIIATMISNKLKKVVVFAEDLGKGILDADIDIDSKDEIGNLAKDLNRAKDNMKVLISEIIYGCSDISSASEQLSATSQEVASKMQVVNESTEQITRGIQDLSATTEEISASTQEIGNTTNDLADKAEKSFKSAVEIKKRAEEVKAKATNSLEEGTKIYTSNRNNIIKSIEDGKVVSEIGIMAKSIGEIAEQTNLLALNAAIEAARAGEMGKGFAVVADEVRGLAEQSSQAVANINSLIERVQQAFLNLSKSGQDVLKYLEDDVKPTYQLFMDTGIQYEKDAEFVNMMASDIASASKQMKEVIEQVAFALENLSSTATESAISSEDILISINEVTHSVTEVSTSSQSQAGTAQALTELANQFKV</sequence>
<dbReference type="InterPro" id="IPR004090">
    <property type="entry name" value="Chemotax_Me-accpt_rcpt"/>
</dbReference>
<dbReference type="PANTHER" id="PTHR32089:SF112">
    <property type="entry name" value="LYSOZYME-LIKE PROTEIN-RELATED"/>
    <property type="match status" value="1"/>
</dbReference>
<dbReference type="RefSeq" id="WP_183275693.1">
    <property type="nucleotide sequence ID" value="NZ_BLZR01000001.1"/>
</dbReference>
<feature type="transmembrane region" description="Helical" evidence="4">
    <location>
        <begin position="205"/>
        <end position="227"/>
    </location>
</feature>
<dbReference type="SUPFAM" id="SSF58104">
    <property type="entry name" value="Methyl-accepting chemotaxis protein (MCP) signaling domain"/>
    <property type="match status" value="1"/>
</dbReference>
<dbReference type="Pfam" id="PF00672">
    <property type="entry name" value="HAMP"/>
    <property type="match status" value="1"/>
</dbReference>
<keyword evidence="4" id="KW-0472">Membrane</keyword>
<evidence type="ECO:0000313" key="8">
    <source>
        <dbReference type="Proteomes" id="UP000580568"/>
    </source>
</evidence>
<dbReference type="AlphaFoldDB" id="A0A6V8SAK1"/>
<keyword evidence="4" id="KW-0812">Transmembrane</keyword>
<keyword evidence="1 3" id="KW-0807">Transducer</keyword>
<feature type="transmembrane region" description="Helical" evidence="4">
    <location>
        <begin position="14"/>
        <end position="33"/>
    </location>
</feature>
<dbReference type="CDD" id="cd06225">
    <property type="entry name" value="HAMP"/>
    <property type="match status" value="1"/>
</dbReference>
<evidence type="ECO:0000256" key="4">
    <source>
        <dbReference type="SAM" id="Phobius"/>
    </source>
</evidence>
<name>A0A6V8SAK1_9CLOT</name>
<dbReference type="InterPro" id="IPR024478">
    <property type="entry name" value="HlyB_4HB_MCP"/>
</dbReference>
<organism evidence="7 8">
    <name type="scientific">Clostridium fungisolvens</name>
    <dbReference type="NCBI Taxonomy" id="1604897"/>
    <lineage>
        <taxon>Bacteria</taxon>
        <taxon>Bacillati</taxon>
        <taxon>Bacillota</taxon>
        <taxon>Clostridia</taxon>
        <taxon>Eubacteriales</taxon>
        <taxon>Clostridiaceae</taxon>
        <taxon>Clostridium</taxon>
    </lineage>
</organism>
<dbReference type="Gene3D" id="6.10.340.10">
    <property type="match status" value="1"/>
</dbReference>
<feature type="domain" description="Methyl-accepting transducer" evidence="5">
    <location>
        <begin position="289"/>
        <end position="533"/>
    </location>
</feature>
<evidence type="ECO:0000259" key="6">
    <source>
        <dbReference type="PROSITE" id="PS50885"/>
    </source>
</evidence>
<evidence type="ECO:0000256" key="2">
    <source>
        <dbReference type="ARBA" id="ARBA00029447"/>
    </source>
</evidence>
<keyword evidence="4" id="KW-1133">Transmembrane helix</keyword>
<evidence type="ECO:0000256" key="1">
    <source>
        <dbReference type="ARBA" id="ARBA00023224"/>
    </source>
</evidence>
<gene>
    <name evidence="7" type="ORF">bsdtw1_00149</name>
</gene>
<dbReference type="SMART" id="SM00304">
    <property type="entry name" value="HAMP"/>
    <property type="match status" value="1"/>
</dbReference>
<dbReference type="InterPro" id="IPR004089">
    <property type="entry name" value="MCPsignal_dom"/>
</dbReference>
<comment type="caution">
    <text evidence="7">The sequence shown here is derived from an EMBL/GenBank/DDBJ whole genome shotgun (WGS) entry which is preliminary data.</text>
</comment>
<dbReference type="Pfam" id="PF12729">
    <property type="entry name" value="4HB_MCP_1"/>
    <property type="match status" value="1"/>
</dbReference>
<keyword evidence="8" id="KW-1185">Reference proteome</keyword>
<dbReference type="EMBL" id="BLZR01000001">
    <property type="protein sequence ID" value="GFP74110.1"/>
    <property type="molecule type" value="Genomic_DNA"/>
</dbReference>
<dbReference type="InterPro" id="IPR003660">
    <property type="entry name" value="HAMP_dom"/>
</dbReference>
<feature type="domain" description="HAMP" evidence="6">
    <location>
        <begin position="225"/>
        <end position="277"/>
    </location>
</feature>
<proteinExistence type="inferred from homology"/>
<dbReference type="PANTHER" id="PTHR32089">
    <property type="entry name" value="METHYL-ACCEPTING CHEMOTAXIS PROTEIN MCPB"/>
    <property type="match status" value="1"/>
</dbReference>
<protein>
    <recommendedName>
        <fullName evidence="9">Methyl-accepting chemotaxis protein</fullName>
    </recommendedName>
</protein>
<dbReference type="GO" id="GO:0016020">
    <property type="term" value="C:membrane"/>
    <property type="evidence" value="ECO:0007669"/>
    <property type="project" value="InterPro"/>
</dbReference>
<dbReference type="SMART" id="SM00283">
    <property type="entry name" value="MA"/>
    <property type="match status" value="1"/>
</dbReference>
<dbReference type="Gene3D" id="1.10.287.950">
    <property type="entry name" value="Methyl-accepting chemotaxis protein"/>
    <property type="match status" value="1"/>
</dbReference>
<comment type="similarity">
    <text evidence="2">Belongs to the methyl-accepting chemotaxis (MCP) protein family.</text>
</comment>
<reference evidence="7 8" key="1">
    <citation type="submission" date="2020-07" db="EMBL/GenBank/DDBJ databases">
        <title>A new beta-1,3-glucan-decomposing anaerobic bacterium isolated from anoxic soil subjected to biological soil disinfestation.</title>
        <authorList>
            <person name="Ueki A."/>
            <person name="Tonouchi A."/>
        </authorList>
    </citation>
    <scope>NUCLEOTIDE SEQUENCE [LARGE SCALE GENOMIC DNA]</scope>
    <source>
        <strain evidence="7 8">TW1</strain>
    </source>
</reference>
<evidence type="ECO:0000313" key="7">
    <source>
        <dbReference type="EMBL" id="GFP74110.1"/>
    </source>
</evidence>
<dbReference type="GO" id="GO:0007165">
    <property type="term" value="P:signal transduction"/>
    <property type="evidence" value="ECO:0007669"/>
    <property type="project" value="UniProtKB-KW"/>
</dbReference>
<dbReference type="Proteomes" id="UP000580568">
    <property type="component" value="Unassembled WGS sequence"/>
</dbReference>
<accession>A0A6V8SAK1</accession>
<dbReference type="GO" id="GO:0006935">
    <property type="term" value="P:chemotaxis"/>
    <property type="evidence" value="ECO:0007669"/>
    <property type="project" value="InterPro"/>
</dbReference>
<dbReference type="Pfam" id="PF00015">
    <property type="entry name" value="MCPsignal"/>
    <property type="match status" value="1"/>
</dbReference>
<dbReference type="PRINTS" id="PR00260">
    <property type="entry name" value="CHEMTRNSDUCR"/>
</dbReference>
<evidence type="ECO:0000256" key="3">
    <source>
        <dbReference type="PROSITE-ProRule" id="PRU00284"/>
    </source>
</evidence>
<evidence type="ECO:0000259" key="5">
    <source>
        <dbReference type="PROSITE" id="PS50111"/>
    </source>
</evidence>
<evidence type="ECO:0008006" key="9">
    <source>
        <dbReference type="Google" id="ProtNLM"/>
    </source>
</evidence>
<dbReference type="GO" id="GO:0004888">
    <property type="term" value="F:transmembrane signaling receptor activity"/>
    <property type="evidence" value="ECO:0007669"/>
    <property type="project" value="InterPro"/>
</dbReference>